<evidence type="ECO:0000256" key="1">
    <source>
        <dbReference type="ARBA" id="ARBA00022737"/>
    </source>
</evidence>
<keyword evidence="4" id="KW-1185">Reference proteome</keyword>
<gene>
    <name evidence="3" type="ORF">OXX778_LOCUS11705</name>
</gene>
<sequence>MKRNYILPSEGLNYIQHDCRLETLKYQSRSSLYDVSLLSSLLAKTKSSVYTFYPSYLNQENEEIKSPKETVTSSSDTDSLNKILKESLLNQNDPAYGNIYWPSSVTCTFNEDIIILDTLGHRLIVFNKELIFKYQIGTYGSEDGKFNEPSDIVLNEIGRLYVADKNNYRIQIFNETKLRTRYQKLSVIKSGNEFTFNKCIYLNDKPIKLASAALSSVVAVSTEKGFIYILNEYNEIINFLKIKKFDFIDLKNILVNENGSEFISVRKNEEEEIYLKFYKIDDRDENVNSNYIKKMSFLRKVKLEKQYLPGVCLTRFNSLKFTLDLKGLLLYDIVNLSLLEFDHHSGKFVRILLKAENHLTNLLNFDFSGNRQHLVSVEAETNKKFSLCSDSTSDLSDENRYKFRSRTYSFKVKVYKYRDCECHRSGNKSRLTLMNRSIGYNPSFNFSLESYSAEFNF</sequence>
<keyword evidence="1" id="KW-0677">Repeat</keyword>
<reference evidence="3" key="1">
    <citation type="submission" date="2021-02" db="EMBL/GenBank/DDBJ databases">
        <authorList>
            <person name="Nowell W R."/>
        </authorList>
    </citation>
    <scope>NUCLEOTIDE SEQUENCE</scope>
    <source>
        <strain evidence="3">Ploen Becks lab</strain>
    </source>
</reference>
<organism evidence="3 4">
    <name type="scientific">Brachionus calyciflorus</name>
    <dbReference type="NCBI Taxonomy" id="104777"/>
    <lineage>
        <taxon>Eukaryota</taxon>
        <taxon>Metazoa</taxon>
        <taxon>Spiralia</taxon>
        <taxon>Gnathifera</taxon>
        <taxon>Rotifera</taxon>
        <taxon>Eurotatoria</taxon>
        <taxon>Monogononta</taxon>
        <taxon>Pseudotrocha</taxon>
        <taxon>Ploima</taxon>
        <taxon>Brachionidae</taxon>
        <taxon>Brachionus</taxon>
    </lineage>
</organism>
<name>A0A814A3M5_9BILA</name>
<dbReference type="InterPro" id="IPR001258">
    <property type="entry name" value="NHL_repeat"/>
</dbReference>
<evidence type="ECO:0000313" key="3">
    <source>
        <dbReference type="EMBL" id="CAF0907156.1"/>
    </source>
</evidence>
<protein>
    <submittedName>
        <fullName evidence="3">Uncharacterized protein</fullName>
    </submittedName>
</protein>
<dbReference type="Pfam" id="PF01436">
    <property type="entry name" value="NHL"/>
    <property type="match status" value="1"/>
</dbReference>
<dbReference type="OrthoDB" id="342730at2759"/>
<comment type="caution">
    <text evidence="3">The sequence shown here is derived from an EMBL/GenBank/DDBJ whole genome shotgun (WGS) entry which is preliminary data.</text>
</comment>
<evidence type="ECO:0000313" key="4">
    <source>
        <dbReference type="Proteomes" id="UP000663879"/>
    </source>
</evidence>
<dbReference type="AlphaFoldDB" id="A0A814A3M5"/>
<evidence type="ECO:0000256" key="2">
    <source>
        <dbReference type="PROSITE-ProRule" id="PRU00504"/>
    </source>
</evidence>
<dbReference type="PROSITE" id="PS51125">
    <property type="entry name" value="NHL"/>
    <property type="match status" value="1"/>
</dbReference>
<dbReference type="SUPFAM" id="SSF101898">
    <property type="entry name" value="NHL repeat"/>
    <property type="match status" value="1"/>
</dbReference>
<feature type="repeat" description="NHL" evidence="2">
    <location>
        <begin position="133"/>
        <end position="176"/>
    </location>
</feature>
<dbReference type="EMBL" id="CAJNOC010002020">
    <property type="protein sequence ID" value="CAF0907156.1"/>
    <property type="molecule type" value="Genomic_DNA"/>
</dbReference>
<dbReference type="Proteomes" id="UP000663879">
    <property type="component" value="Unassembled WGS sequence"/>
</dbReference>
<dbReference type="InterPro" id="IPR011042">
    <property type="entry name" value="6-blade_b-propeller_TolB-like"/>
</dbReference>
<accession>A0A814A3M5</accession>
<dbReference type="Gene3D" id="2.120.10.30">
    <property type="entry name" value="TolB, C-terminal domain"/>
    <property type="match status" value="1"/>
</dbReference>
<proteinExistence type="predicted"/>